<dbReference type="NCBIfam" id="NF005854">
    <property type="entry name" value="PRK07775.1"/>
    <property type="match status" value="1"/>
</dbReference>
<dbReference type="InterPro" id="IPR002347">
    <property type="entry name" value="SDR_fam"/>
</dbReference>
<dbReference type="Proteomes" id="UP000549343">
    <property type="component" value="Unassembled WGS sequence"/>
</dbReference>
<reference evidence="6" key="2">
    <citation type="journal article" date="2019" name="Int. J. Syst. Evol. Microbiol.">
        <title>The Global Catalogue of Microorganisms (GCM) 10K type strain sequencing project: providing services to taxonomists for standard genome sequencing and annotation.</title>
        <authorList>
            <consortium name="The Broad Institute Genomics Platform"/>
            <consortium name="The Broad Institute Genome Sequencing Center for Infectious Disease"/>
            <person name="Wu L."/>
            <person name="Ma J."/>
        </authorList>
    </citation>
    <scope>NUCLEOTIDE SEQUENCE [LARGE SCALE GENOMIC DNA]</scope>
    <source>
        <strain evidence="6">JCM 10667</strain>
    </source>
</reference>
<organism evidence="4 5">
    <name type="scientific">Actinomadura livida</name>
    <dbReference type="NCBI Taxonomy" id="79909"/>
    <lineage>
        <taxon>Bacteria</taxon>
        <taxon>Bacillati</taxon>
        <taxon>Actinomycetota</taxon>
        <taxon>Actinomycetes</taxon>
        <taxon>Streptosporangiales</taxon>
        <taxon>Thermomonosporaceae</taxon>
        <taxon>Actinomadura</taxon>
    </lineage>
</organism>
<dbReference type="GO" id="GO:0016020">
    <property type="term" value="C:membrane"/>
    <property type="evidence" value="ECO:0007669"/>
    <property type="project" value="TreeGrafter"/>
</dbReference>
<evidence type="ECO:0000313" key="6">
    <source>
        <dbReference type="Proteomes" id="UP001501427"/>
    </source>
</evidence>
<protein>
    <submittedName>
        <fullName evidence="4">NADP-dependent 3-hydroxy acid dehydrogenase YdfG</fullName>
    </submittedName>
    <submittedName>
        <fullName evidence="3">SDR family oxidoreductase</fullName>
    </submittedName>
</protein>
<sequence length="259" mass="26767">MPRFDPHPERRPVVVAGASSGIGAATAAALAAAGHPVALGARRVDKCEELAATIRAGGGEAFAHALDVGDADSVKAFAAAAEDALGPVEVVVSGAGDLSAGRLHELGSAEFVAQVQVHLVGAHRLVSHFVPQMVARRRGDIVFISSDTVPAPRSWTGAYVAAKSGVEGMARTMQMELEGTGVRASIVRPGPTATGMGMTWDAETTGAVLEDWVKWGHARHPYFLRPSDVAAAVAAVVATPRGAHLRLVEVQPEAPLEES</sequence>
<dbReference type="Pfam" id="PF00106">
    <property type="entry name" value="adh_short"/>
    <property type="match status" value="1"/>
</dbReference>
<dbReference type="PROSITE" id="PS00061">
    <property type="entry name" value="ADH_SHORT"/>
    <property type="match status" value="1"/>
</dbReference>
<keyword evidence="2" id="KW-0560">Oxidoreductase</keyword>
<proteinExistence type="inferred from homology"/>
<comment type="similarity">
    <text evidence="1">Belongs to the short-chain dehydrogenases/reductases (SDR) family.</text>
</comment>
<reference evidence="4 5" key="3">
    <citation type="submission" date="2020-08" db="EMBL/GenBank/DDBJ databases">
        <title>Sequencing the genomes of 1000 actinobacteria strains.</title>
        <authorList>
            <person name="Klenk H.-P."/>
        </authorList>
    </citation>
    <scope>NUCLEOTIDE SEQUENCE [LARGE SCALE GENOMIC DNA]</scope>
    <source>
        <strain evidence="4 5">DSM 44772</strain>
    </source>
</reference>
<gene>
    <name evidence="4" type="ORF">F4557_005333</name>
    <name evidence="3" type="ORF">GCM10009546_43700</name>
</gene>
<dbReference type="AlphaFoldDB" id="A0A7W7N0G9"/>
<dbReference type="GO" id="GO:0016491">
    <property type="term" value="F:oxidoreductase activity"/>
    <property type="evidence" value="ECO:0007669"/>
    <property type="project" value="UniProtKB-KW"/>
</dbReference>
<dbReference type="SUPFAM" id="SSF51735">
    <property type="entry name" value="NAD(P)-binding Rossmann-fold domains"/>
    <property type="match status" value="1"/>
</dbReference>
<reference evidence="3" key="1">
    <citation type="journal article" date="2014" name="Int. J. Syst. Evol. Microbiol.">
        <title>Complete genome of a new Firmicutes species belonging to the dominant human colonic microbiota ('Ruminococcus bicirculans') reveals two chromosomes and a selective capacity to utilize plant glucans.</title>
        <authorList>
            <consortium name="NISC Comparative Sequencing Program"/>
            <person name="Wegmann U."/>
            <person name="Louis P."/>
            <person name="Goesmann A."/>
            <person name="Henrissat B."/>
            <person name="Duncan S.H."/>
            <person name="Flint H.J."/>
        </authorList>
    </citation>
    <scope>NUCLEOTIDE SEQUENCE</scope>
    <source>
        <strain evidence="3">JCM 10667</strain>
    </source>
</reference>
<dbReference type="PANTHER" id="PTHR44196:SF1">
    <property type="entry name" value="DEHYDROGENASE_REDUCTASE SDR FAMILY MEMBER 7B"/>
    <property type="match status" value="1"/>
</dbReference>
<evidence type="ECO:0000313" key="4">
    <source>
        <dbReference type="EMBL" id="MBB4776915.1"/>
    </source>
</evidence>
<dbReference type="InterPro" id="IPR020904">
    <property type="entry name" value="Sc_DH/Rdtase_CS"/>
</dbReference>
<dbReference type="PANTHER" id="PTHR44196">
    <property type="entry name" value="DEHYDROGENASE/REDUCTASE SDR FAMILY MEMBER 7B"/>
    <property type="match status" value="1"/>
</dbReference>
<keyword evidence="6" id="KW-1185">Reference proteome</keyword>
<dbReference type="InterPro" id="IPR036291">
    <property type="entry name" value="NAD(P)-bd_dom_sf"/>
</dbReference>
<comment type="caution">
    <text evidence="4">The sequence shown here is derived from an EMBL/GenBank/DDBJ whole genome shotgun (WGS) entry which is preliminary data.</text>
</comment>
<evidence type="ECO:0000256" key="2">
    <source>
        <dbReference type="ARBA" id="ARBA00023002"/>
    </source>
</evidence>
<evidence type="ECO:0000256" key="1">
    <source>
        <dbReference type="ARBA" id="ARBA00006484"/>
    </source>
</evidence>
<dbReference type="CDD" id="cd05233">
    <property type="entry name" value="SDR_c"/>
    <property type="match status" value="1"/>
</dbReference>
<dbReference type="PRINTS" id="PR00081">
    <property type="entry name" value="GDHRDH"/>
</dbReference>
<reference evidence="3" key="4">
    <citation type="submission" date="2023-12" db="EMBL/GenBank/DDBJ databases">
        <authorList>
            <person name="Sun Q."/>
            <person name="Inoue M."/>
        </authorList>
    </citation>
    <scope>NUCLEOTIDE SEQUENCE</scope>
    <source>
        <strain evidence="3">JCM 10667</strain>
    </source>
</reference>
<name>A0A7W7N0G9_9ACTN</name>
<dbReference type="EMBL" id="JACHMV010000001">
    <property type="protein sequence ID" value="MBB4776915.1"/>
    <property type="molecule type" value="Genomic_DNA"/>
</dbReference>
<accession>A0A7W7N0G9</accession>
<dbReference type="Proteomes" id="UP001501427">
    <property type="component" value="Unassembled WGS sequence"/>
</dbReference>
<evidence type="ECO:0000313" key="5">
    <source>
        <dbReference type="Proteomes" id="UP000549343"/>
    </source>
</evidence>
<evidence type="ECO:0000313" key="3">
    <source>
        <dbReference type="EMBL" id="GAA0576549.1"/>
    </source>
</evidence>
<dbReference type="Gene3D" id="3.40.50.720">
    <property type="entry name" value="NAD(P)-binding Rossmann-like Domain"/>
    <property type="match status" value="1"/>
</dbReference>
<dbReference type="RefSeq" id="WP_184887066.1">
    <property type="nucleotide sequence ID" value="NZ_BAAAHD010000043.1"/>
</dbReference>
<dbReference type="EMBL" id="BAAAHD010000043">
    <property type="protein sequence ID" value="GAA0576549.1"/>
    <property type="molecule type" value="Genomic_DNA"/>
</dbReference>